<evidence type="ECO:0000313" key="4">
    <source>
        <dbReference type="Proteomes" id="UP000559987"/>
    </source>
</evidence>
<sequence length="151" mass="18577">MNKTIQWLVCAGVLVLAAPALADHRRHSDTDISVRLFTPHIGVHYRDQGHTRYGHRHRHGCGHYWNGRVWGRPVPYHRDYGYYGHRSHHWKKHWRKHHRRSHRDHDWHHGDRYEGRHGGHRDGHHDRRRDDDRHDRRDRRRDDRGHRGRHD</sequence>
<evidence type="ECO:0000313" key="3">
    <source>
        <dbReference type="EMBL" id="MBB3168663.1"/>
    </source>
</evidence>
<keyword evidence="2" id="KW-0732">Signal</keyword>
<evidence type="ECO:0000256" key="1">
    <source>
        <dbReference type="SAM" id="MobiDB-lite"/>
    </source>
</evidence>
<proteinExistence type="predicted"/>
<protein>
    <submittedName>
        <fullName evidence="3">Uncharacterized protein</fullName>
    </submittedName>
</protein>
<gene>
    <name evidence="3" type="ORF">FHS30_001847</name>
</gene>
<feature type="region of interest" description="Disordered" evidence="1">
    <location>
        <begin position="101"/>
        <end position="151"/>
    </location>
</feature>
<name>A0A839ULV0_9GAMM</name>
<organism evidence="3 4">
    <name type="scientific">Simiduia aestuariiviva</name>
    <dbReference type="NCBI Taxonomy" id="1510459"/>
    <lineage>
        <taxon>Bacteria</taxon>
        <taxon>Pseudomonadati</taxon>
        <taxon>Pseudomonadota</taxon>
        <taxon>Gammaproteobacteria</taxon>
        <taxon>Cellvibrionales</taxon>
        <taxon>Cellvibrionaceae</taxon>
        <taxon>Simiduia</taxon>
    </lineage>
</organism>
<feature type="compositionally biased region" description="Basic and acidic residues" evidence="1">
    <location>
        <begin position="103"/>
        <end position="151"/>
    </location>
</feature>
<feature type="signal peptide" evidence="2">
    <location>
        <begin position="1"/>
        <end position="22"/>
    </location>
</feature>
<reference evidence="3 4" key="1">
    <citation type="submission" date="2020-08" db="EMBL/GenBank/DDBJ databases">
        <title>Genomic Encyclopedia of Type Strains, Phase III (KMG-III): the genomes of soil and plant-associated and newly described type strains.</title>
        <authorList>
            <person name="Whitman W."/>
        </authorList>
    </citation>
    <scope>NUCLEOTIDE SEQUENCE [LARGE SCALE GENOMIC DNA]</scope>
    <source>
        <strain evidence="3 4">CECT 8571</strain>
    </source>
</reference>
<keyword evidence="4" id="KW-1185">Reference proteome</keyword>
<dbReference type="EMBL" id="JACHXZ010000002">
    <property type="protein sequence ID" value="MBB3168663.1"/>
    <property type="molecule type" value="Genomic_DNA"/>
</dbReference>
<comment type="caution">
    <text evidence="3">The sequence shown here is derived from an EMBL/GenBank/DDBJ whole genome shotgun (WGS) entry which is preliminary data.</text>
</comment>
<dbReference type="Proteomes" id="UP000559987">
    <property type="component" value="Unassembled WGS sequence"/>
</dbReference>
<evidence type="ECO:0000256" key="2">
    <source>
        <dbReference type="SAM" id="SignalP"/>
    </source>
</evidence>
<accession>A0A839ULV0</accession>
<dbReference type="AlphaFoldDB" id="A0A839ULV0"/>
<dbReference type="RefSeq" id="WP_183910126.1">
    <property type="nucleotide sequence ID" value="NZ_JACHXZ010000002.1"/>
</dbReference>
<feature type="chain" id="PRO_5032945604" evidence="2">
    <location>
        <begin position="23"/>
        <end position="151"/>
    </location>
</feature>